<proteinExistence type="predicted"/>
<sequence>MVEVFDMYTPCVEIYVISAMSASSSCLTDSRDSHVTVWFSEVEPPSVTDAKTRARTARRYRPTANPGESWGEGGGVGHAGVLKVEKGNRLLKKFESARGQMMKSSELNWEGGNSWSSVGIYPELSQSGCF</sequence>
<evidence type="ECO:0000313" key="2">
    <source>
        <dbReference type="EMBL" id="KAK3712431.1"/>
    </source>
</evidence>
<evidence type="ECO:0000313" key="3">
    <source>
        <dbReference type="Proteomes" id="UP001283361"/>
    </source>
</evidence>
<keyword evidence="3" id="KW-1185">Reference proteome</keyword>
<reference evidence="2" key="1">
    <citation type="journal article" date="2023" name="G3 (Bethesda)">
        <title>A reference genome for the long-term kleptoplast-retaining sea slug Elysia crispata morphotype clarki.</title>
        <authorList>
            <person name="Eastman K.E."/>
            <person name="Pendleton A.L."/>
            <person name="Shaikh M.A."/>
            <person name="Suttiyut T."/>
            <person name="Ogas R."/>
            <person name="Tomko P."/>
            <person name="Gavelis G."/>
            <person name="Widhalm J.R."/>
            <person name="Wisecaver J.H."/>
        </authorList>
    </citation>
    <scope>NUCLEOTIDE SEQUENCE</scope>
    <source>
        <strain evidence="2">ECLA1</strain>
    </source>
</reference>
<dbReference type="AlphaFoldDB" id="A0AAE0XUY0"/>
<accession>A0AAE0XUY0</accession>
<name>A0AAE0XUY0_9GAST</name>
<gene>
    <name evidence="2" type="ORF">RRG08_002761</name>
</gene>
<dbReference type="Proteomes" id="UP001283361">
    <property type="component" value="Unassembled WGS sequence"/>
</dbReference>
<evidence type="ECO:0000256" key="1">
    <source>
        <dbReference type="SAM" id="MobiDB-lite"/>
    </source>
</evidence>
<dbReference type="EMBL" id="JAWDGP010007584">
    <property type="protein sequence ID" value="KAK3712431.1"/>
    <property type="molecule type" value="Genomic_DNA"/>
</dbReference>
<protein>
    <submittedName>
        <fullName evidence="2">Uncharacterized protein</fullName>
    </submittedName>
</protein>
<organism evidence="2 3">
    <name type="scientific">Elysia crispata</name>
    <name type="common">lettuce slug</name>
    <dbReference type="NCBI Taxonomy" id="231223"/>
    <lineage>
        <taxon>Eukaryota</taxon>
        <taxon>Metazoa</taxon>
        <taxon>Spiralia</taxon>
        <taxon>Lophotrochozoa</taxon>
        <taxon>Mollusca</taxon>
        <taxon>Gastropoda</taxon>
        <taxon>Heterobranchia</taxon>
        <taxon>Euthyneura</taxon>
        <taxon>Panpulmonata</taxon>
        <taxon>Sacoglossa</taxon>
        <taxon>Placobranchoidea</taxon>
        <taxon>Plakobranchidae</taxon>
        <taxon>Elysia</taxon>
    </lineage>
</organism>
<comment type="caution">
    <text evidence="2">The sequence shown here is derived from an EMBL/GenBank/DDBJ whole genome shotgun (WGS) entry which is preliminary data.</text>
</comment>
<feature type="region of interest" description="Disordered" evidence="1">
    <location>
        <begin position="48"/>
        <end position="76"/>
    </location>
</feature>